<dbReference type="NCBIfam" id="TIGR00188">
    <property type="entry name" value="rnpA"/>
    <property type="match status" value="1"/>
</dbReference>
<comment type="subunit">
    <text evidence="7">Consists of a catalytic RNA component (M1 or rnpB) and a protein subunit.</text>
</comment>
<name>A0ABW3DER3_9BACL</name>
<keyword evidence="4 7" id="KW-0255">Endonuclease</keyword>
<evidence type="ECO:0000256" key="6">
    <source>
        <dbReference type="ARBA" id="ARBA00022884"/>
    </source>
</evidence>
<proteinExistence type="inferred from homology"/>
<dbReference type="InterPro" id="IPR000100">
    <property type="entry name" value="RNase_P"/>
</dbReference>
<gene>
    <name evidence="7 9" type="primary">rnpA</name>
    <name evidence="9" type="ORF">ACFQ03_22065</name>
</gene>
<keyword evidence="2 7" id="KW-0819">tRNA processing</keyword>
<evidence type="ECO:0000313" key="10">
    <source>
        <dbReference type="Proteomes" id="UP001597120"/>
    </source>
</evidence>
<dbReference type="InterPro" id="IPR014721">
    <property type="entry name" value="Ribsml_uS5_D2-typ_fold_subgr"/>
</dbReference>
<dbReference type="EMBL" id="JBHTIU010000089">
    <property type="protein sequence ID" value="MFD0871816.1"/>
    <property type="molecule type" value="Genomic_DNA"/>
</dbReference>
<dbReference type="InterPro" id="IPR020568">
    <property type="entry name" value="Ribosomal_Su5_D2-typ_SF"/>
</dbReference>
<evidence type="ECO:0000313" key="9">
    <source>
        <dbReference type="EMBL" id="MFD0871816.1"/>
    </source>
</evidence>
<dbReference type="SUPFAM" id="SSF54211">
    <property type="entry name" value="Ribosomal protein S5 domain 2-like"/>
    <property type="match status" value="1"/>
</dbReference>
<comment type="function">
    <text evidence="1 7">RNaseP catalyzes the removal of the 5'-leader sequence from pre-tRNA to produce the mature 5'-terminus. It can also cleave other RNA substrates such as 4.5S RNA. The protein component plays an auxiliary but essential role in vivo by binding to the 5'-leader sequence and broadening the substrate specificity of the ribozyme.</text>
</comment>
<dbReference type="EC" id="3.1.26.5" evidence="7 8"/>
<evidence type="ECO:0000256" key="8">
    <source>
        <dbReference type="NCBIfam" id="TIGR00188"/>
    </source>
</evidence>
<dbReference type="Pfam" id="PF00825">
    <property type="entry name" value="Ribonuclease_P"/>
    <property type="match status" value="1"/>
</dbReference>
<reference evidence="10" key="1">
    <citation type="journal article" date="2019" name="Int. J. Syst. Evol. Microbiol.">
        <title>The Global Catalogue of Microorganisms (GCM) 10K type strain sequencing project: providing services to taxonomists for standard genome sequencing and annotation.</title>
        <authorList>
            <consortium name="The Broad Institute Genomics Platform"/>
            <consortium name="The Broad Institute Genome Sequencing Center for Infectious Disease"/>
            <person name="Wu L."/>
            <person name="Ma J."/>
        </authorList>
    </citation>
    <scope>NUCLEOTIDE SEQUENCE [LARGE SCALE GENOMIC DNA]</scope>
    <source>
        <strain evidence="10">CCUG 57263</strain>
    </source>
</reference>
<dbReference type="InterPro" id="IPR020539">
    <property type="entry name" value="RNase_P_CS"/>
</dbReference>
<dbReference type="Proteomes" id="UP001597120">
    <property type="component" value="Unassembled WGS sequence"/>
</dbReference>
<protein>
    <recommendedName>
        <fullName evidence="7 8">Ribonuclease P protein component</fullName>
        <shortName evidence="7">RNase P protein</shortName>
        <shortName evidence="7">RNaseP protein</shortName>
        <ecNumber evidence="7 8">3.1.26.5</ecNumber>
    </recommendedName>
    <alternativeName>
        <fullName evidence="7">Protein C5</fullName>
    </alternativeName>
</protein>
<evidence type="ECO:0000256" key="5">
    <source>
        <dbReference type="ARBA" id="ARBA00022801"/>
    </source>
</evidence>
<sequence>MHKQNRLAKREDFSKVYRWGKSTANHQFVLYRKEKNASQPLRVGVSVSKKVGNAVVRNRIRRVVKEIIRLNIDRIEGNADLIFIARKPAADMSYHEMEKSLFHVLKKAGLFKKK</sequence>
<comment type="catalytic activity">
    <reaction evidence="7">
        <text>Endonucleolytic cleavage of RNA, removing 5'-extranucleotides from tRNA precursor.</text>
        <dbReference type="EC" id="3.1.26.5"/>
    </reaction>
</comment>
<dbReference type="PROSITE" id="PS00648">
    <property type="entry name" value="RIBONUCLEASE_P"/>
    <property type="match status" value="1"/>
</dbReference>
<dbReference type="PANTHER" id="PTHR33992">
    <property type="entry name" value="RIBONUCLEASE P PROTEIN COMPONENT"/>
    <property type="match status" value="1"/>
</dbReference>
<evidence type="ECO:0000256" key="2">
    <source>
        <dbReference type="ARBA" id="ARBA00022694"/>
    </source>
</evidence>
<keyword evidence="10" id="KW-1185">Reference proteome</keyword>
<dbReference type="PANTHER" id="PTHR33992:SF1">
    <property type="entry name" value="RIBONUCLEASE P PROTEIN COMPONENT"/>
    <property type="match status" value="1"/>
</dbReference>
<keyword evidence="5 7" id="KW-0378">Hydrolase</keyword>
<evidence type="ECO:0000256" key="7">
    <source>
        <dbReference type="HAMAP-Rule" id="MF_00227"/>
    </source>
</evidence>
<dbReference type="HAMAP" id="MF_00227">
    <property type="entry name" value="RNase_P"/>
    <property type="match status" value="1"/>
</dbReference>
<dbReference type="GO" id="GO:0004526">
    <property type="term" value="F:ribonuclease P activity"/>
    <property type="evidence" value="ECO:0007669"/>
    <property type="project" value="UniProtKB-EC"/>
</dbReference>
<comment type="caution">
    <text evidence="9">The sequence shown here is derived from an EMBL/GenBank/DDBJ whole genome shotgun (WGS) entry which is preliminary data.</text>
</comment>
<organism evidence="9 10">
    <name type="scientific">Paenibacillus residui</name>
    <dbReference type="NCBI Taxonomy" id="629724"/>
    <lineage>
        <taxon>Bacteria</taxon>
        <taxon>Bacillati</taxon>
        <taxon>Bacillota</taxon>
        <taxon>Bacilli</taxon>
        <taxon>Bacillales</taxon>
        <taxon>Paenibacillaceae</taxon>
        <taxon>Paenibacillus</taxon>
    </lineage>
</organism>
<keyword evidence="6 7" id="KW-0694">RNA-binding</keyword>
<accession>A0ABW3DER3</accession>
<dbReference type="Gene3D" id="3.30.230.10">
    <property type="match status" value="1"/>
</dbReference>
<keyword evidence="3 7" id="KW-0540">Nuclease</keyword>
<evidence type="ECO:0000256" key="3">
    <source>
        <dbReference type="ARBA" id="ARBA00022722"/>
    </source>
</evidence>
<comment type="similarity">
    <text evidence="7">Belongs to the RnpA family.</text>
</comment>
<dbReference type="RefSeq" id="WP_144937118.1">
    <property type="nucleotide sequence ID" value="NZ_JBHTIU010000089.1"/>
</dbReference>
<evidence type="ECO:0000256" key="4">
    <source>
        <dbReference type="ARBA" id="ARBA00022759"/>
    </source>
</evidence>
<evidence type="ECO:0000256" key="1">
    <source>
        <dbReference type="ARBA" id="ARBA00002663"/>
    </source>
</evidence>